<dbReference type="EMBL" id="VTRV01000032">
    <property type="protein sequence ID" value="TZF90640.1"/>
    <property type="molecule type" value="Genomic_DNA"/>
</dbReference>
<keyword evidence="1" id="KW-1133">Transmembrane helix</keyword>
<keyword evidence="3" id="KW-1185">Reference proteome</keyword>
<dbReference type="Proteomes" id="UP000323164">
    <property type="component" value="Unassembled WGS sequence"/>
</dbReference>
<proteinExistence type="predicted"/>
<feature type="transmembrane region" description="Helical" evidence="1">
    <location>
        <begin position="32"/>
        <end position="56"/>
    </location>
</feature>
<keyword evidence="1" id="KW-0472">Membrane</keyword>
<evidence type="ECO:0000256" key="1">
    <source>
        <dbReference type="SAM" id="Phobius"/>
    </source>
</evidence>
<dbReference type="OrthoDB" id="9774146at2"/>
<reference evidence="2 3" key="1">
    <citation type="submission" date="2019-08" db="EMBL/GenBank/DDBJ databases">
        <title>Draft genome sequence of Lysobacter sp. UKS-15.</title>
        <authorList>
            <person name="Im W.-T."/>
        </authorList>
    </citation>
    <scope>NUCLEOTIDE SEQUENCE [LARGE SCALE GENOMIC DNA]</scope>
    <source>
        <strain evidence="2 3">UKS-15</strain>
    </source>
</reference>
<dbReference type="RefSeq" id="WP_149352173.1">
    <property type="nucleotide sequence ID" value="NZ_VTRV01000032.1"/>
</dbReference>
<name>A0A5D8Z7I2_9GAMM</name>
<keyword evidence="1" id="KW-0812">Transmembrane</keyword>
<dbReference type="AlphaFoldDB" id="A0A5D8Z7I2"/>
<evidence type="ECO:0000313" key="2">
    <source>
        <dbReference type="EMBL" id="TZF90640.1"/>
    </source>
</evidence>
<organism evidence="2 3">
    <name type="scientific">Cognatilysobacter lacus</name>
    <dbReference type="NCBI Taxonomy" id="1643323"/>
    <lineage>
        <taxon>Bacteria</taxon>
        <taxon>Pseudomonadati</taxon>
        <taxon>Pseudomonadota</taxon>
        <taxon>Gammaproteobacteria</taxon>
        <taxon>Lysobacterales</taxon>
        <taxon>Lysobacteraceae</taxon>
        <taxon>Cognatilysobacter</taxon>
    </lineage>
</organism>
<protein>
    <submittedName>
        <fullName evidence="2">Uncharacterized protein</fullName>
    </submittedName>
</protein>
<comment type="caution">
    <text evidence="2">The sequence shown here is derived from an EMBL/GenBank/DDBJ whole genome shotgun (WGS) entry which is preliminary data.</text>
</comment>
<evidence type="ECO:0000313" key="3">
    <source>
        <dbReference type="Proteomes" id="UP000323164"/>
    </source>
</evidence>
<sequence>MSRARAAQVLQQPERADADELHLHRRVAPRDLLLALTYVVVPFSILVQRLTIGAVARRAA</sequence>
<accession>A0A5D8Z7I2</accession>
<gene>
    <name evidence="2" type="ORF">FW784_04525</name>
</gene>